<dbReference type="Gene3D" id="3.40.50.300">
    <property type="entry name" value="P-loop containing nucleotide triphosphate hydrolases"/>
    <property type="match status" value="1"/>
</dbReference>
<sequence length="468" mass="52603">MTATHTCEFMLRYNKLPAQALLADLIGDPGVTAIMFSGGVGSGKSFAQCMTQLTLSVLNYGCAGGLVSPTFELADHSVIETLHMIMGEQDIPYKFKKQRHTFELPWHRSAYRPERVSRIQICSGDKPESIIARNWGWFGIDEPGQIQRGGEVWQYCTMRLRDKRARARQGILTGTPEDIYRIPWLMEKFVDPATRDPRHRVVFASLRDAVAAGTVAPEFLENLVRSLPKKAAQAYIDGQFVAFGGTVYFCFDPEAHTTTGTKYDPALPLYIGMDFNVSPMCGVIAQPQKDRGITVIDEIRLTDSHTREWCEHFRRAYPGGPNGHRAGVRVFADATGRARKTSATETDLQIIRDELADYRDMTRCIPDANPPEWDRVLAVNNAFEKGWITIDKDNAPWLVRDLVQTPKKDGENAIDKTKNKDLSHSSDALGYMIHQLISGWGSSTARQIRLGSRRLMTAGRQFEMGRRT</sequence>
<proteinExistence type="predicted"/>
<dbReference type="EMBL" id="MT141357">
    <property type="protein sequence ID" value="QJA59165.1"/>
    <property type="molecule type" value="Genomic_DNA"/>
</dbReference>
<dbReference type="InterPro" id="IPR027417">
    <property type="entry name" value="P-loop_NTPase"/>
</dbReference>
<accession>A0A6M3IPB1</accession>
<evidence type="ECO:0000313" key="1">
    <source>
        <dbReference type="EMBL" id="QJA59165.1"/>
    </source>
</evidence>
<gene>
    <name evidence="1" type="ORF">MM415B01334_0013</name>
</gene>
<dbReference type="Gene3D" id="3.30.420.280">
    <property type="match status" value="1"/>
</dbReference>
<reference evidence="1" key="1">
    <citation type="submission" date="2020-03" db="EMBL/GenBank/DDBJ databases">
        <title>The deep terrestrial virosphere.</title>
        <authorList>
            <person name="Holmfeldt K."/>
            <person name="Nilsson E."/>
            <person name="Simone D."/>
            <person name="Lopez-Fernandez M."/>
            <person name="Wu X."/>
            <person name="de Brujin I."/>
            <person name="Lundin D."/>
            <person name="Andersson A."/>
            <person name="Bertilsson S."/>
            <person name="Dopson M."/>
        </authorList>
    </citation>
    <scope>NUCLEOTIDE SEQUENCE</scope>
    <source>
        <strain evidence="1">MM415B01334</strain>
    </source>
</reference>
<organism evidence="1">
    <name type="scientific">viral metagenome</name>
    <dbReference type="NCBI Taxonomy" id="1070528"/>
    <lineage>
        <taxon>unclassified sequences</taxon>
        <taxon>metagenomes</taxon>
        <taxon>organismal metagenomes</taxon>
    </lineage>
</organism>
<dbReference type="AlphaFoldDB" id="A0A6M3IPB1"/>
<name>A0A6M3IPB1_9ZZZZ</name>
<protein>
    <submittedName>
        <fullName evidence="1">Putative terminase</fullName>
    </submittedName>
</protein>